<reference evidence="2" key="1">
    <citation type="journal article" date="2023" name="bioRxiv">
        <title>Improved chromosome-level genome assembly for marigold (Tagetes erecta).</title>
        <authorList>
            <person name="Jiang F."/>
            <person name="Yuan L."/>
            <person name="Wang S."/>
            <person name="Wang H."/>
            <person name="Xu D."/>
            <person name="Wang A."/>
            <person name="Fan W."/>
        </authorList>
    </citation>
    <scope>NUCLEOTIDE SEQUENCE</scope>
    <source>
        <strain evidence="2">WSJ</strain>
        <tissue evidence="2">Leaf</tissue>
    </source>
</reference>
<evidence type="ECO:0008006" key="4">
    <source>
        <dbReference type="Google" id="ProtNLM"/>
    </source>
</evidence>
<protein>
    <recommendedName>
        <fullName evidence="4">Transmembrane protein</fullName>
    </recommendedName>
</protein>
<organism evidence="2 3">
    <name type="scientific">Tagetes erecta</name>
    <name type="common">African marigold</name>
    <dbReference type="NCBI Taxonomy" id="13708"/>
    <lineage>
        <taxon>Eukaryota</taxon>
        <taxon>Viridiplantae</taxon>
        <taxon>Streptophyta</taxon>
        <taxon>Embryophyta</taxon>
        <taxon>Tracheophyta</taxon>
        <taxon>Spermatophyta</taxon>
        <taxon>Magnoliopsida</taxon>
        <taxon>eudicotyledons</taxon>
        <taxon>Gunneridae</taxon>
        <taxon>Pentapetalae</taxon>
        <taxon>asterids</taxon>
        <taxon>campanulids</taxon>
        <taxon>Asterales</taxon>
        <taxon>Asteraceae</taxon>
        <taxon>Asteroideae</taxon>
        <taxon>Heliantheae alliance</taxon>
        <taxon>Tageteae</taxon>
        <taxon>Tagetes</taxon>
    </lineage>
</organism>
<evidence type="ECO:0000256" key="1">
    <source>
        <dbReference type="SAM" id="SignalP"/>
    </source>
</evidence>
<evidence type="ECO:0000313" key="3">
    <source>
        <dbReference type="Proteomes" id="UP001229421"/>
    </source>
</evidence>
<dbReference type="AlphaFoldDB" id="A0AAD8JYV6"/>
<comment type="caution">
    <text evidence="2">The sequence shown here is derived from an EMBL/GenBank/DDBJ whole genome shotgun (WGS) entry which is preliminary data.</text>
</comment>
<keyword evidence="1" id="KW-0732">Signal</keyword>
<dbReference type="EMBL" id="JAUHHV010000009">
    <property type="protein sequence ID" value="KAK1412328.1"/>
    <property type="molecule type" value="Genomic_DNA"/>
</dbReference>
<proteinExistence type="predicted"/>
<dbReference type="Proteomes" id="UP001229421">
    <property type="component" value="Unassembled WGS sequence"/>
</dbReference>
<name>A0AAD8JYV6_TARER</name>
<keyword evidence="3" id="KW-1185">Reference proteome</keyword>
<gene>
    <name evidence="2" type="ORF">QVD17_33492</name>
</gene>
<feature type="chain" id="PRO_5042026825" description="Transmembrane protein" evidence="1">
    <location>
        <begin position="17"/>
        <end position="85"/>
    </location>
</feature>
<accession>A0AAD8JYV6</accession>
<feature type="signal peptide" evidence="1">
    <location>
        <begin position="1"/>
        <end position="16"/>
    </location>
</feature>
<sequence length="85" mass="10104">MIVVVMVLCTYMVVLKDIDSGCDGGGWKWEDTRRRWWMRIVLHCCRRGWSTMVVVRDRMHMVVVIFKAIFLAFKGKMTKMSFKVK</sequence>
<evidence type="ECO:0000313" key="2">
    <source>
        <dbReference type="EMBL" id="KAK1412328.1"/>
    </source>
</evidence>